<keyword evidence="1" id="KW-1133">Transmembrane helix</keyword>
<protein>
    <submittedName>
        <fullName evidence="2">Vesicle transport through interaction with t-SNAREs-like protein 1A</fullName>
    </submittedName>
</protein>
<sequence length="49" mass="5329">MATGATLGEPKEPQRSGAGIIQNRILLVILGIIVVITILMAITFFVRRH</sequence>
<evidence type="ECO:0000313" key="2">
    <source>
        <dbReference type="EMBL" id="MBZ3870344.1"/>
    </source>
</evidence>
<comment type="caution">
    <text evidence="2">The sequence shown here is derived from an EMBL/GenBank/DDBJ whole genome shotgun (WGS) entry which is preliminary data.</text>
</comment>
<gene>
    <name evidence="2" type="ORF">SUZIE_107470</name>
</gene>
<dbReference type="Proteomes" id="UP001166674">
    <property type="component" value="Unassembled WGS sequence"/>
</dbReference>
<dbReference type="AlphaFoldDB" id="A0AA41SQJ2"/>
<keyword evidence="1" id="KW-0472">Membrane</keyword>
<reference evidence="2" key="1">
    <citation type="submission" date="2020-03" db="EMBL/GenBank/DDBJ databases">
        <title>Studies in the Genomics of Life Span.</title>
        <authorList>
            <person name="Glass D."/>
        </authorList>
    </citation>
    <scope>NUCLEOTIDE SEQUENCE</scope>
    <source>
        <strain evidence="2">SUZIE</strain>
        <tissue evidence="2">Muscle</tissue>
    </source>
</reference>
<accession>A0AA41SQJ2</accession>
<keyword evidence="3" id="KW-1185">Reference proteome</keyword>
<name>A0AA41SQJ2_SCICA</name>
<dbReference type="EMBL" id="JAATJV010147800">
    <property type="protein sequence ID" value="MBZ3870344.1"/>
    <property type="molecule type" value="Genomic_DNA"/>
</dbReference>
<evidence type="ECO:0000313" key="3">
    <source>
        <dbReference type="Proteomes" id="UP001166674"/>
    </source>
</evidence>
<proteinExistence type="predicted"/>
<feature type="transmembrane region" description="Helical" evidence="1">
    <location>
        <begin position="25"/>
        <end position="46"/>
    </location>
</feature>
<evidence type="ECO:0000256" key="1">
    <source>
        <dbReference type="SAM" id="Phobius"/>
    </source>
</evidence>
<keyword evidence="1" id="KW-0812">Transmembrane</keyword>
<organism evidence="2 3">
    <name type="scientific">Sciurus carolinensis</name>
    <name type="common">Eastern gray squirrel</name>
    <dbReference type="NCBI Taxonomy" id="30640"/>
    <lineage>
        <taxon>Eukaryota</taxon>
        <taxon>Metazoa</taxon>
        <taxon>Chordata</taxon>
        <taxon>Craniata</taxon>
        <taxon>Vertebrata</taxon>
        <taxon>Euteleostomi</taxon>
        <taxon>Mammalia</taxon>
        <taxon>Eutheria</taxon>
        <taxon>Euarchontoglires</taxon>
        <taxon>Glires</taxon>
        <taxon>Rodentia</taxon>
        <taxon>Sciuromorpha</taxon>
        <taxon>Sciuridae</taxon>
        <taxon>Sciurinae</taxon>
        <taxon>Sciurini</taxon>
        <taxon>Sciurus</taxon>
    </lineage>
</organism>